<gene>
    <name evidence="1" type="ORF">BDN72DRAFT_749144</name>
</gene>
<dbReference type="EMBL" id="ML208293">
    <property type="protein sequence ID" value="TFK71827.1"/>
    <property type="molecule type" value="Genomic_DNA"/>
</dbReference>
<feature type="non-terminal residue" evidence="1">
    <location>
        <position position="215"/>
    </location>
</feature>
<accession>A0ACD3B4D1</accession>
<dbReference type="Proteomes" id="UP000308600">
    <property type="component" value="Unassembled WGS sequence"/>
</dbReference>
<evidence type="ECO:0000313" key="2">
    <source>
        <dbReference type="Proteomes" id="UP000308600"/>
    </source>
</evidence>
<evidence type="ECO:0000313" key="1">
    <source>
        <dbReference type="EMBL" id="TFK71827.1"/>
    </source>
</evidence>
<keyword evidence="2" id="KW-1185">Reference proteome</keyword>
<protein>
    <submittedName>
        <fullName evidence="1">Uncharacterized protein</fullName>
    </submittedName>
</protein>
<organism evidence="1 2">
    <name type="scientific">Pluteus cervinus</name>
    <dbReference type="NCBI Taxonomy" id="181527"/>
    <lineage>
        <taxon>Eukaryota</taxon>
        <taxon>Fungi</taxon>
        <taxon>Dikarya</taxon>
        <taxon>Basidiomycota</taxon>
        <taxon>Agaricomycotina</taxon>
        <taxon>Agaricomycetes</taxon>
        <taxon>Agaricomycetidae</taxon>
        <taxon>Agaricales</taxon>
        <taxon>Pluteineae</taxon>
        <taxon>Pluteaceae</taxon>
        <taxon>Pluteus</taxon>
    </lineage>
</organism>
<name>A0ACD3B4D1_9AGAR</name>
<proteinExistence type="predicted"/>
<sequence length="215" mass="24259">MDDYINAKTRMLCRRRVVNTYFGNDSTPKMDHLKCDTVTQTGCQRCQPTDPDTYPCCDRCKLDLAARFDVVREKIPRGPQKSNLKPFTMTPADEALQKRLTSWRHKYGIKCFSRSLIREHGDILFMSDIVLSRIVDAAHYQKLPTVEHLLKELPWNKDYIQEFGSKLLQIIHKDAPVAVASTPASGPGPLTGSELAPTPAVVKVFKPRSCGKCGH</sequence>
<reference evidence="1 2" key="1">
    <citation type="journal article" date="2019" name="Nat. Ecol. Evol.">
        <title>Megaphylogeny resolves global patterns of mushroom evolution.</title>
        <authorList>
            <person name="Varga T."/>
            <person name="Krizsan K."/>
            <person name="Foldi C."/>
            <person name="Dima B."/>
            <person name="Sanchez-Garcia M."/>
            <person name="Sanchez-Ramirez S."/>
            <person name="Szollosi G.J."/>
            <person name="Szarkandi J.G."/>
            <person name="Papp V."/>
            <person name="Albert L."/>
            <person name="Andreopoulos W."/>
            <person name="Angelini C."/>
            <person name="Antonin V."/>
            <person name="Barry K.W."/>
            <person name="Bougher N.L."/>
            <person name="Buchanan P."/>
            <person name="Buyck B."/>
            <person name="Bense V."/>
            <person name="Catcheside P."/>
            <person name="Chovatia M."/>
            <person name="Cooper J."/>
            <person name="Damon W."/>
            <person name="Desjardin D."/>
            <person name="Finy P."/>
            <person name="Geml J."/>
            <person name="Haridas S."/>
            <person name="Hughes K."/>
            <person name="Justo A."/>
            <person name="Karasinski D."/>
            <person name="Kautmanova I."/>
            <person name="Kiss B."/>
            <person name="Kocsube S."/>
            <person name="Kotiranta H."/>
            <person name="LaButti K.M."/>
            <person name="Lechner B.E."/>
            <person name="Liimatainen K."/>
            <person name="Lipzen A."/>
            <person name="Lukacs Z."/>
            <person name="Mihaltcheva S."/>
            <person name="Morgado L.N."/>
            <person name="Niskanen T."/>
            <person name="Noordeloos M.E."/>
            <person name="Ohm R.A."/>
            <person name="Ortiz-Santana B."/>
            <person name="Ovrebo C."/>
            <person name="Racz N."/>
            <person name="Riley R."/>
            <person name="Savchenko A."/>
            <person name="Shiryaev A."/>
            <person name="Soop K."/>
            <person name="Spirin V."/>
            <person name="Szebenyi C."/>
            <person name="Tomsovsky M."/>
            <person name="Tulloss R.E."/>
            <person name="Uehling J."/>
            <person name="Grigoriev I.V."/>
            <person name="Vagvolgyi C."/>
            <person name="Papp T."/>
            <person name="Martin F.M."/>
            <person name="Miettinen O."/>
            <person name="Hibbett D.S."/>
            <person name="Nagy L.G."/>
        </authorList>
    </citation>
    <scope>NUCLEOTIDE SEQUENCE [LARGE SCALE GENOMIC DNA]</scope>
    <source>
        <strain evidence="1 2">NL-1719</strain>
    </source>
</reference>